<evidence type="ECO:0000256" key="1">
    <source>
        <dbReference type="ARBA" id="ARBA00022737"/>
    </source>
</evidence>
<dbReference type="InterPro" id="IPR022385">
    <property type="entry name" value="Rhs_assc_core"/>
</dbReference>
<dbReference type="AlphaFoldDB" id="A0A5E7BA98"/>
<keyword evidence="1" id="KW-0677">Repeat</keyword>
<dbReference type="EMBL" id="CABVHP010000004">
    <property type="protein sequence ID" value="VVN88838.1"/>
    <property type="molecule type" value="Genomic_DNA"/>
</dbReference>
<reference evidence="3 4" key="1">
    <citation type="submission" date="2019-09" db="EMBL/GenBank/DDBJ databases">
        <authorList>
            <person name="Chandra G."/>
            <person name="Truman W A."/>
        </authorList>
    </citation>
    <scope>NUCLEOTIDE SEQUENCE [LARGE SCALE GENOMIC DNA]</scope>
    <source>
        <strain evidence="3">PS704</strain>
    </source>
</reference>
<dbReference type="SUPFAM" id="SSF56399">
    <property type="entry name" value="ADP-ribosylation"/>
    <property type="match status" value="1"/>
</dbReference>
<feature type="domain" description="Teneurin-like YD-shell" evidence="2">
    <location>
        <begin position="6"/>
        <end position="148"/>
    </location>
</feature>
<evidence type="ECO:0000313" key="4">
    <source>
        <dbReference type="Proteomes" id="UP000326557"/>
    </source>
</evidence>
<organism evidence="3 4">
    <name type="scientific">Pseudomonas fluorescens</name>
    <dbReference type="NCBI Taxonomy" id="294"/>
    <lineage>
        <taxon>Bacteria</taxon>
        <taxon>Pseudomonadati</taxon>
        <taxon>Pseudomonadota</taxon>
        <taxon>Gammaproteobacteria</taxon>
        <taxon>Pseudomonadales</taxon>
        <taxon>Pseudomonadaceae</taxon>
        <taxon>Pseudomonas</taxon>
    </lineage>
</organism>
<name>A0A5E7BA98_PSEFL</name>
<accession>A0A5E7BA98</accession>
<protein>
    <recommendedName>
        <fullName evidence="2">Teneurin-like YD-shell domain-containing protein</fullName>
    </recommendedName>
</protein>
<sequence>MQSRRNTLLCHYRYDALDRLIANEHPSAPERQRFYCKSRLATEIQGVNRYSLLQHGDQILAQQQSEGDALSTTLLATDQQRSVLQTLNANQTRRPIAYTPYGHHRPENGLLSLLGFNGERPDPVTGCYLLGNGYRAFNPVLMRFNCPDSWSPFREGGLNPYTYCLGDPINHYDQNGHSPILKSLIQFIEKSVNGTSNSRRLTTIKPSAASAPPKPNQSIWNQLDALLDQAVTEVNLNLKELEVLQAPARPGQVSTLQKLSADAIPHAALQQHNSSFDMPRPGLSQEFRNAAVAAVAALPGPRPLVPNKIRETIDITFLAATNGEVRGVNPHRITQP</sequence>
<evidence type="ECO:0000313" key="3">
    <source>
        <dbReference type="EMBL" id="VVN88838.1"/>
    </source>
</evidence>
<dbReference type="Gene3D" id="2.180.10.10">
    <property type="entry name" value="RHS repeat-associated core"/>
    <property type="match status" value="1"/>
</dbReference>
<dbReference type="NCBIfam" id="TIGR03696">
    <property type="entry name" value="Rhs_assc_core"/>
    <property type="match status" value="1"/>
</dbReference>
<dbReference type="OrthoDB" id="5905222at2"/>
<proteinExistence type="predicted"/>
<dbReference type="InterPro" id="IPR056823">
    <property type="entry name" value="TEN-like_YD-shell"/>
</dbReference>
<dbReference type="Proteomes" id="UP000326557">
    <property type="component" value="Unassembled WGS sequence"/>
</dbReference>
<dbReference type="RefSeq" id="WP_150637717.1">
    <property type="nucleotide sequence ID" value="NZ_CABVHP010000004.1"/>
</dbReference>
<dbReference type="Pfam" id="PF25023">
    <property type="entry name" value="TEN_YD-shell"/>
    <property type="match status" value="1"/>
</dbReference>
<gene>
    <name evidence="3" type="ORF">PS704_01714</name>
</gene>
<evidence type="ECO:0000259" key="2">
    <source>
        <dbReference type="Pfam" id="PF25023"/>
    </source>
</evidence>